<dbReference type="PROSITE" id="PS51012">
    <property type="entry name" value="ABC_TM2"/>
    <property type="match status" value="1"/>
</dbReference>
<comment type="similarity">
    <text evidence="2 8">Belongs to the ABC-2 integral membrane protein family.</text>
</comment>
<dbReference type="PRINTS" id="PR00164">
    <property type="entry name" value="ABC2TRNSPORT"/>
</dbReference>
<dbReference type="InterPro" id="IPR051449">
    <property type="entry name" value="ABC-2_transporter_component"/>
</dbReference>
<dbReference type="EMBL" id="JASCQO010000035">
    <property type="protein sequence ID" value="MDI5933831.1"/>
    <property type="molecule type" value="Genomic_DNA"/>
</dbReference>
<reference evidence="10 11" key="1">
    <citation type="submission" date="2023-04" db="EMBL/GenBank/DDBJ databases">
        <title>Halomonas strains isolated from rhizosphere soil.</title>
        <authorList>
            <person name="Xu L."/>
            <person name="Sun J.-Q."/>
        </authorList>
    </citation>
    <scope>NUCLEOTIDE SEQUENCE [LARGE SCALE GENOMIC DNA]</scope>
    <source>
        <strain evidence="10 11">LN1S58</strain>
    </source>
</reference>
<evidence type="ECO:0000256" key="1">
    <source>
        <dbReference type="ARBA" id="ARBA00004651"/>
    </source>
</evidence>
<feature type="transmembrane region" description="Helical" evidence="8">
    <location>
        <begin position="279"/>
        <end position="304"/>
    </location>
</feature>
<feature type="transmembrane region" description="Helical" evidence="8">
    <location>
        <begin position="250"/>
        <end position="272"/>
    </location>
</feature>
<evidence type="ECO:0000256" key="5">
    <source>
        <dbReference type="ARBA" id="ARBA00022692"/>
    </source>
</evidence>
<gene>
    <name evidence="10" type="ORF">QLQ84_08490</name>
</gene>
<evidence type="ECO:0000256" key="4">
    <source>
        <dbReference type="ARBA" id="ARBA00022475"/>
    </source>
</evidence>
<keyword evidence="6 8" id="KW-1133">Transmembrane helix</keyword>
<evidence type="ECO:0000313" key="11">
    <source>
        <dbReference type="Proteomes" id="UP001244242"/>
    </source>
</evidence>
<keyword evidence="3 8" id="KW-0813">Transport</keyword>
<feature type="transmembrane region" description="Helical" evidence="8">
    <location>
        <begin position="220"/>
        <end position="244"/>
    </location>
</feature>
<evidence type="ECO:0000256" key="2">
    <source>
        <dbReference type="ARBA" id="ARBA00007783"/>
    </source>
</evidence>
<keyword evidence="7 8" id="KW-0472">Membrane</keyword>
<name>A0ABT6VM36_9GAMM</name>
<evidence type="ECO:0000256" key="7">
    <source>
        <dbReference type="ARBA" id="ARBA00023136"/>
    </source>
</evidence>
<feature type="transmembrane region" description="Helical" evidence="8">
    <location>
        <begin position="338"/>
        <end position="359"/>
    </location>
</feature>
<evidence type="ECO:0000256" key="8">
    <source>
        <dbReference type="RuleBase" id="RU361157"/>
    </source>
</evidence>
<keyword evidence="5 8" id="KW-0812">Transmembrane</keyword>
<keyword evidence="4 8" id="KW-1003">Cell membrane</keyword>
<evidence type="ECO:0000259" key="9">
    <source>
        <dbReference type="PROSITE" id="PS51012"/>
    </source>
</evidence>
<dbReference type="PANTHER" id="PTHR30294:SF29">
    <property type="entry name" value="MULTIDRUG ABC TRANSPORTER PERMEASE YBHS-RELATED"/>
    <property type="match status" value="1"/>
</dbReference>
<dbReference type="Proteomes" id="UP001244242">
    <property type="component" value="Unassembled WGS sequence"/>
</dbReference>
<accession>A0ABT6VM36</accession>
<dbReference type="Gene3D" id="3.40.1710.10">
    <property type="entry name" value="abc type-2 transporter like domain"/>
    <property type="match status" value="1"/>
</dbReference>
<dbReference type="PANTHER" id="PTHR30294">
    <property type="entry name" value="MEMBRANE COMPONENT OF ABC TRANSPORTER YHHJ-RELATED"/>
    <property type="match status" value="1"/>
</dbReference>
<comment type="caution">
    <text evidence="10">The sequence shown here is derived from an EMBL/GenBank/DDBJ whole genome shotgun (WGS) entry which is preliminary data.</text>
</comment>
<evidence type="ECO:0000256" key="6">
    <source>
        <dbReference type="ARBA" id="ARBA00022989"/>
    </source>
</evidence>
<protein>
    <recommendedName>
        <fullName evidence="8">Transport permease protein</fullName>
    </recommendedName>
</protein>
<feature type="domain" description="ABC transmembrane type-2" evidence="9">
    <location>
        <begin position="127"/>
        <end position="364"/>
    </location>
</feature>
<dbReference type="Pfam" id="PF12698">
    <property type="entry name" value="ABC2_membrane_3"/>
    <property type="match status" value="1"/>
</dbReference>
<comment type="subcellular location">
    <subcellularLocation>
        <location evidence="8">Cell inner membrane</location>
        <topology evidence="8">Multi-pass membrane protein</topology>
    </subcellularLocation>
    <subcellularLocation>
        <location evidence="1">Cell membrane</location>
        <topology evidence="1">Multi-pass membrane protein</topology>
    </subcellularLocation>
</comment>
<feature type="transmembrane region" description="Helical" evidence="8">
    <location>
        <begin position="175"/>
        <end position="194"/>
    </location>
</feature>
<dbReference type="RefSeq" id="WP_282721332.1">
    <property type="nucleotide sequence ID" value="NZ_JASCQO010000035.1"/>
</dbReference>
<keyword evidence="11" id="KW-1185">Reference proteome</keyword>
<dbReference type="InterPro" id="IPR013525">
    <property type="entry name" value="ABC2_TM"/>
</dbReference>
<proteinExistence type="inferred from homology"/>
<organism evidence="10 11">
    <name type="scientific">Halomonas kalidii</name>
    <dbReference type="NCBI Taxonomy" id="3043293"/>
    <lineage>
        <taxon>Bacteria</taxon>
        <taxon>Pseudomonadati</taxon>
        <taxon>Pseudomonadota</taxon>
        <taxon>Gammaproteobacteria</taxon>
        <taxon>Oceanospirillales</taxon>
        <taxon>Halomonadaceae</taxon>
        <taxon>Halomonas</taxon>
    </lineage>
</organism>
<evidence type="ECO:0000256" key="3">
    <source>
        <dbReference type="ARBA" id="ARBA00022448"/>
    </source>
</evidence>
<sequence length="366" mass="39647">MMNPRRIAAVAAKEAKEVLRDPITVGVALIMPLIMLLLFGYAITLDVDDITLGVLDEDRTPASRQLTEAFTASGVFQLERELTDPHAVERALQRGEIRLALIIPPGFECALTRHEPSPVQLLVDGTYSATATLVSSHALSITSGFGHEAPPPALQLETRVWYNPSLSSVHTVVPGLYAVILMAFPPLLTALALVREKETGTITQIYASPLSSVEFLAGKLIPYAIIAFVQMAMVIAVGFLWFGVPFQGSVAFLLAISLLYVLCTLGIGLLVSAVTRTQLVALLAVLIVTLMPSLLFSGMLFPIFTMPYVVQLYTLAFPGRYFVDISRGVVLKGVGLEVLWPSIAIVAVYTLLVFALAAWRLKKKVA</sequence>
<dbReference type="InterPro" id="IPR047817">
    <property type="entry name" value="ABC2_TM_bact-type"/>
</dbReference>
<dbReference type="InterPro" id="IPR000412">
    <property type="entry name" value="ABC_2_transport"/>
</dbReference>
<evidence type="ECO:0000313" key="10">
    <source>
        <dbReference type="EMBL" id="MDI5933831.1"/>
    </source>
</evidence>
<feature type="transmembrane region" description="Helical" evidence="8">
    <location>
        <begin position="23"/>
        <end position="43"/>
    </location>
</feature>